<sequence>MKNIEKVNIKDKLNLFHEYWTPKIVGGSRSVIK</sequence>
<dbReference type="EMBL" id="CP000733">
    <property type="protein sequence ID" value="ACI23181.1"/>
    <property type="molecule type" value="Genomic_DNA"/>
</dbReference>
<name>B5XHG1_COXBN</name>
<dbReference type="AlphaFoldDB" id="B5XHG1"/>
<organism evidence="1 2">
    <name type="scientific">Coxiella burnetii (strain Dugway 5J108-111)</name>
    <dbReference type="NCBI Taxonomy" id="434922"/>
    <lineage>
        <taxon>Bacteria</taxon>
        <taxon>Pseudomonadati</taxon>
        <taxon>Pseudomonadota</taxon>
        <taxon>Gammaproteobacteria</taxon>
        <taxon>Legionellales</taxon>
        <taxon>Coxiellaceae</taxon>
        <taxon>Coxiella</taxon>
    </lineage>
</organism>
<protein>
    <submittedName>
        <fullName evidence="1">Uncharacterized protein</fullName>
    </submittedName>
</protein>
<dbReference type="KEGG" id="cbd:CBUD_1551a"/>
<evidence type="ECO:0000313" key="1">
    <source>
        <dbReference type="EMBL" id="ACI23181.1"/>
    </source>
</evidence>
<accession>B5XHG1</accession>
<evidence type="ECO:0000313" key="2">
    <source>
        <dbReference type="Proteomes" id="UP000008555"/>
    </source>
</evidence>
<proteinExistence type="predicted"/>
<dbReference type="Proteomes" id="UP000008555">
    <property type="component" value="Chromosome"/>
</dbReference>
<gene>
    <name evidence="1" type="ORF">CBUD_1551a</name>
</gene>
<dbReference type="HOGENOM" id="CLU_3381433_0_0_6"/>
<reference evidence="1 2" key="1">
    <citation type="journal article" date="2009" name="Infect. Immun.">
        <title>Comparative genomics reveal extensive transposon-mediated genomic plasticity and diversity among potential effector proteins within the genus Coxiella.</title>
        <authorList>
            <person name="Beare P.A."/>
            <person name="Unsworth N."/>
            <person name="Andoh M."/>
            <person name="Voth D.E."/>
            <person name="Omsland A."/>
            <person name="Gilk S.D."/>
            <person name="Williams K.P."/>
            <person name="Sobral B.W."/>
            <person name="Kupko J.J.III."/>
            <person name="Porcella S.F."/>
            <person name="Samuel J.E."/>
            <person name="Heinzen R.A."/>
        </authorList>
    </citation>
    <scope>NUCLEOTIDE SEQUENCE [LARGE SCALE GENOMIC DNA]</scope>
    <source>
        <strain evidence="1 2">Dugway 5J108-111</strain>
    </source>
</reference>